<protein>
    <submittedName>
        <fullName evidence="1">Uncharacterized protein</fullName>
    </submittedName>
</protein>
<organism evidence="1 2">
    <name type="scientific">Elysia crispata</name>
    <name type="common">lettuce slug</name>
    <dbReference type="NCBI Taxonomy" id="231223"/>
    <lineage>
        <taxon>Eukaryota</taxon>
        <taxon>Metazoa</taxon>
        <taxon>Spiralia</taxon>
        <taxon>Lophotrochozoa</taxon>
        <taxon>Mollusca</taxon>
        <taxon>Gastropoda</taxon>
        <taxon>Heterobranchia</taxon>
        <taxon>Euthyneura</taxon>
        <taxon>Panpulmonata</taxon>
        <taxon>Sacoglossa</taxon>
        <taxon>Placobranchoidea</taxon>
        <taxon>Plakobranchidae</taxon>
        <taxon>Elysia</taxon>
    </lineage>
</organism>
<accession>A0AAE0YVG1</accession>
<comment type="caution">
    <text evidence="1">The sequence shown here is derived from an EMBL/GenBank/DDBJ whole genome shotgun (WGS) entry which is preliminary data.</text>
</comment>
<evidence type="ECO:0000313" key="2">
    <source>
        <dbReference type="Proteomes" id="UP001283361"/>
    </source>
</evidence>
<reference evidence="1" key="1">
    <citation type="journal article" date="2023" name="G3 (Bethesda)">
        <title>A reference genome for the long-term kleptoplast-retaining sea slug Elysia crispata morphotype clarki.</title>
        <authorList>
            <person name="Eastman K.E."/>
            <person name="Pendleton A.L."/>
            <person name="Shaikh M.A."/>
            <person name="Suttiyut T."/>
            <person name="Ogas R."/>
            <person name="Tomko P."/>
            <person name="Gavelis G."/>
            <person name="Widhalm J.R."/>
            <person name="Wisecaver J.H."/>
        </authorList>
    </citation>
    <scope>NUCLEOTIDE SEQUENCE</scope>
    <source>
        <strain evidence="1">ECLA1</strain>
    </source>
</reference>
<dbReference type="AlphaFoldDB" id="A0AAE0YVG1"/>
<name>A0AAE0YVG1_9GAST</name>
<keyword evidence="2" id="KW-1185">Reference proteome</keyword>
<evidence type="ECO:0000313" key="1">
    <source>
        <dbReference type="EMBL" id="KAK3757777.1"/>
    </source>
</evidence>
<sequence>MTSLLYTIQECNLDQCRTSVHHNNITKFRDWCPVREVANPGMEPRDKELVFTNSAALCSTMTFNGLRGPTF</sequence>
<gene>
    <name evidence="1" type="ORF">RRG08_027138</name>
</gene>
<dbReference type="Proteomes" id="UP001283361">
    <property type="component" value="Unassembled WGS sequence"/>
</dbReference>
<proteinExistence type="predicted"/>
<dbReference type="EMBL" id="JAWDGP010005328">
    <property type="protein sequence ID" value="KAK3757777.1"/>
    <property type="molecule type" value="Genomic_DNA"/>
</dbReference>